<sequence length="147" mass="16128">MTSIGERVRAERKLQGMSRQDLARATGMGYSTLAELENGRMRSTTKLHAIADALAVSAAWLETGRGTKRVDAAEFLASQLTRFDDATMAQAIDLLYQIADHRPDDHRFARLTWPMIQVAAKAVARAAAGESQRKIIADMLAEIDQGV</sequence>
<dbReference type="InterPro" id="IPR010982">
    <property type="entry name" value="Lambda_DNA-bd_dom_sf"/>
</dbReference>
<accession>A0ABT1QS57</accession>
<protein>
    <submittedName>
        <fullName evidence="2">Helix-turn-helix domain-containing protein</fullName>
    </submittedName>
</protein>
<proteinExistence type="predicted"/>
<evidence type="ECO:0000313" key="3">
    <source>
        <dbReference type="Proteomes" id="UP001165498"/>
    </source>
</evidence>
<dbReference type="Pfam" id="PF01381">
    <property type="entry name" value="HTH_3"/>
    <property type="match status" value="1"/>
</dbReference>
<reference evidence="2" key="1">
    <citation type="submission" date="2022-07" db="EMBL/GenBank/DDBJ databases">
        <title>Tahibacter sp., a new gammaproteobacterium isolated from the silt sample collected at pig farm.</title>
        <authorList>
            <person name="Chen H."/>
        </authorList>
    </citation>
    <scope>NUCLEOTIDE SEQUENCE</scope>
    <source>
        <strain evidence="2">P2K</strain>
    </source>
</reference>
<dbReference type="SMART" id="SM00530">
    <property type="entry name" value="HTH_XRE"/>
    <property type="match status" value="1"/>
</dbReference>
<keyword evidence="3" id="KW-1185">Reference proteome</keyword>
<gene>
    <name evidence="2" type="ORF">NM961_10380</name>
</gene>
<dbReference type="EMBL" id="JANFQO010000008">
    <property type="protein sequence ID" value="MCQ4165115.1"/>
    <property type="molecule type" value="Genomic_DNA"/>
</dbReference>
<dbReference type="InterPro" id="IPR001387">
    <property type="entry name" value="Cro/C1-type_HTH"/>
</dbReference>
<name>A0ABT1QS57_9GAMM</name>
<dbReference type="CDD" id="cd00093">
    <property type="entry name" value="HTH_XRE"/>
    <property type="match status" value="1"/>
</dbReference>
<dbReference type="Gene3D" id="1.10.260.40">
    <property type="entry name" value="lambda repressor-like DNA-binding domains"/>
    <property type="match status" value="1"/>
</dbReference>
<dbReference type="SUPFAM" id="SSF47413">
    <property type="entry name" value="lambda repressor-like DNA-binding domains"/>
    <property type="match status" value="1"/>
</dbReference>
<dbReference type="RefSeq" id="WP_255914179.1">
    <property type="nucleotide sequence ID" value="NZ_JANFQO010000008.1"/>
</dbReference>
<organism evidence="2 3">
    <name type="scientific">Tahibacter harae</name>
    <dbReference type="NCBI Taxonomy" id="2963937"/>
    <lineage>
        <taxon>Bacteria</taxon>
        <taxon>Pseudomonadati</taxon>
        <taxon>Pseudomonadota</taxon>
        <taxon>Gammaproteobacteria</taxon>
        <taxon>Lysobacterales</taxon>
        <taxon>Rhodanobacteraceae</taxon>
        <taxon>Tahibacter</taxon>
    </lineage>
</organism>
<feature type="domain" description="HTH cro/C1-type" evidence="1">
    <location>
        <begin position="8"/>
        <end position="61"/>
    </location>
</feature>
<dbReference type="Proteomes" id="UP001165498">
    <property type="component" value="Unassembled WGS sequence"/>
</dbReference>
<evidence type="ECO:0000313" key="2">
    <source>
        <dbReference type="EMBL" id="MCQ4165115.1"/>
    </source>
</evidence>
<dbReference type="PROSITE" id="PS50943">
    <property type="entry name" value="HTH_CROC1"/>
    <property type="match status" value="1"/>
</dbReference>
<comment type="caution">
    <text evidence="2">The sequence shown here is derived from an EMBL/GenBank/DDBJ whole genome shotgun (WGS) entry which is preliminary data.</text>
</comment>
<evidence type="ECO:0000259" key="1">
    <source>
        <dbReference type="PROSITE" id="PS50943"/>
    </source>
</evidence>